<dbReference type="PANTHER" id="PTHR33710">
    <property type="entry name" value="BNAC02G09200D PROTEIN"/>
    <property type="match status" value="1"/>
</dbReference>
<comment type="caution">
    <text evidence="2">The sequence shown here is derived from an EMBL/GenBank/DDBJ whole genome shotgun (WGS) entry which is preliminary data.</text>
</comment>
<dbReference type="PANTHER" id="PTHR33710:SF62">
    <property type="entry name" value="DUF4283 DOMAIN PROTEIN"/>
    <property type="match status" value="1"/>
</dbReference>
<dbReference type="AlphaFoldDB" id="A0A922A832"/>
<sequence>MKIMSWNSRGLGNPRGVRTLRDFVRREAPDVVFITETRSRTARMEFLKVQMGFSCFLPVGGSGGRSGVCLFWRSEVNLVLRSYSPFHFDVLVSDCISGISWRLSAIYGRPETSLRHNTWHLLRLLKDQFSGPWLCCGDFNEILDISEKSGGRVRPASQMRGFREALDYCQLRSLPAVGPLYTWCNFREGPALIHERLDRFLSNMDWLALFPNCQVSNLPTPVSDHSCLVLTTDASLQPTPRRTRLFKFESMWVGEQGCEEPITRAWFASSNSSLVDKIAQCGRYLSDWSKACFGNVRLGLAKKRKELESLHSSSLSSYPLHEIRRVKHDLNYLMEKEELMWQQRSRVLWLANGDQNTKFFHFKATQRQRRNSISGLKDDDGFYRV</sequence>
<dbReference type="InterPro" id="IPR005135">
    <property type="entry name" value="Endo/exonuclease/phosphatase"/>
</dbReference>
<organism evidence="2 3">
    <name type="scientific">Carya illinoinensis</name>
    <name type="common">Pecan</name>
    <dbReference type="NCBI Taxonomy" id="32201"/>
    <lineage>
        <taxon>Eukaryota</taxon>
        <taxon>Viridiplantae</taxon>
        <taxon>Streptophyta</taxon>
        <taxon>Embryophyta</taxon>
        <taxon>Tracheophyta</taxon>
        <taxon>Spermatophyta</taxon>
        <taxon>Magnoliopsida</taxon>
        <taxon>eudicotyledons</taxon>
        <taxon>Gunneridae</taxon>
        <taxon>Pentapetalae</taxon>
        <taxon>rosids</taxon>
        <taxon>fabids</taxon>
        <taxon>Fagales</taxon>
        <taxon>Juglandaceae</taxon>
        <taxon>Carya</taxon>
    </lineage>
</organism>
<dbReference type="Pfam" id="PF03372">
    <property type="entry name" value="Exo_endo_phos"/>
    <property type="match status" value="1"/>
</dbReference>
<accession>A0A922A832</accession>
<name>A0A922A832_CARIL</name>
<dbReference type="EMBL" id="CM031839">
    <property type="protein sequence ID" value="KAG6673776.1"/>
    <property type="molecule type" value="Genomic_DNA"/>
</dbReference>
<protein>
    <recommendedName>
        <fullName evidence="1">Endonuclease/exonuclease/phosphatase domain-containing protein</fullName>
    </recommendedName>
</protein>
<evidence type="ECO:0000313" key="2">
    <source>
        <dbReference type="EMBL" id="KAG6673776.1"/>
    </source>
</evidence>
<proteinExistence type="predicted"/>
<evidence type="ECO:0000259" key="1">
    <source>
        <dbReference type="Pfam" id="PF03372"/>
    </source>
</evidence>
<reference evidence="2" key="1">
    <citation type="submission" date="2021-01" db="EMBL/GenBank/DDBJ databases">
        <authorList>
            <person name="Lovell J.T."/>
            <person name="Bentley N."/>
            <person name="Bhattarai G."/>
            <person name="Jenkins J.W."/>
            <person name="Sreedasyam A."/>
            <person name="Alarcon Y."/>
            <person name="Bock C."/>
            <person name="Boston L."/>
            <person name="Carlson J."/>
            <person name="Cervantes K."/>
            <person name="Clermont K."/>
            <person name="Krom N."/>
            <person name="Kubenka K."/>
            <person name="Mamidi S."/>
            <person name="Mattison C."/>
            <person name="Monteros M."/>
            <person name="Pisani C."/>
            <person name="Plott C."/>
            <person name="Rajasekar S."/>
            <person name="Rhein H.S."/>
            <person name="Rohla C."/>
            <person name="Song M."/>
            <person name="Hilaire R.S."/>
            <person name="Shu S."/>
            <person name="Wells L."/>
            <person name="Wang X."/>
            <person name="Webber J."/>
            <person name="Heerema R.J."/>
            <person name="Klein P."/>
            <person name="Conner P."/>
            <person name="Grauke L."/>
            <person name="Grimwood J."/>
            <person name="Schmutz J."/>
            <person name="Randall J.J."/>
        </authorList>
    </citation>
    <scope>NUCLEOTIDE SEQUENCE</scope>
    <source>
        <tissue evidence="2">Leaf</tissue>
    </source>
</reference>
<dbReference type="GO" id="GO:0003824">
    <property type="term" value="F:catalytic activity"/>
    <property type="evidence" value="ECO:0007669"/>
    <property type="project" value="InterPro"/>
</dbReference>
<evidence type="ECO:0000313" key="3">
    <source>
        <dbReference type="Proteomes" id="UP000811246"/>
    </source>
</evidence>
<feature type="domain" description="Endonuclease/exonuclease/phosphatase" evidence="1">
    <location>
        <begin position="4"/>
        <end position="225"/>
    </location>
</feature>
<gene>
    <name evidence="2" type="ORF">I3842_15G007900</name>
</gene>
<dbReference type="Proteomes" id="UP000811246">
    <property type="component" value="Chromosome 15"/>
</dbReference>